<sequence length="39" mass="4252">MTPDPLNRLVAQLAKLPGIGEKTAQRLAFHIPAGSQRVR</sequence>
<dbReference type="InterPro" id="IPR003583">
    <property type="entry name" value="Hlx-hairpin-Hlx_DNA-bd_motif"/>
</dbReference>
<organism evidence="2 3">
    <name type="scientific">Stigmatella aurantiaca (strain DW4/3-1)</name>
    <dbReference type="NCBI Taxonomy" id="378806"/>
    <lineage>
        <taxon>Bacteria</taxon>
        <taxon>Pseudomonadati</taxon>
        <taxon>Myxococcota</taxon>
        <taxon>Myxococcia</taxon>
        <taxon>Myxococcales</taxon>
        <taxon>Cystobacterineae</taxon>
        <taxon>Archangiaceae</taxon>
        <taxon>Stigmatella</taxon>
    </lineage>
</organism>
<dbReference type="Proteomes" id="UP000032702">
    <property type="component" value="Unassembled WGS sequence"/>
</dbReference>
<feature type="non-terminal residue" evidence="2">
    <location>
        <position position="39"/>
    </location>
</feature>
<dbReference type="AlphaFoldDB" id="Q08SU2"/>
<dbReference type="SUPFAM" id="SSF111304">
    <property type="entry name" value="Recombination protein RecR"/>
    <property type="match status" value="1"/>
</dbReference>
<gene>
    <name evidence="2" type="ORF">STIAU_7028</name>
</gene>
<dbReference type="EMBL" id="AAMD01000157">
    <property type="protein sequence ID" value="EAU63560.1"/>
    <property type="molecule type" value="Genomic_DNA"/>
</dbReference>
<proteinExistence type="predicted"/>
<dbReference type="PATRIC" id="fig|378806.16.peg.2445"/>
<evidence type="ECO:0000313" key="3">
    <source>
        <dbReference type="Proteomes" id="UP000032702"/>
    </source>
</evidence>
<name>Q08SU2_STIAD</name>
<dbReference type="SMART" id="SM00278">
    <property type="entry name" value="HhH1"/>
    <property type="match status" value="1"/>
</dbReference>
<evidence type="ECO:0000259" key="1">
    <source>
        <dbReference type="SMART" id="SM00278"/>
    </source>
</evidence>
<dbReference type="GO" id="GO:0003677">
    <property type="term" value="F:DNA binding"/>
    <property type="evidence" value="ECO:0007669"/>
    <property type="project" value="InterPro"/>
</dbReference>
<accession>Q08SU2</accession>
<feature type="domain" description="Helix-hairpin-helix DNA-binding motif class 1" evidence="1">
    <location>
        <begin position="11"/>
        <end position="30"/>
    </location>
</feature>
<dbReference type="GO" id="GO:0006281">
    <property type="term" value="P:DNA repair"/>
    <property type="evidence" value="ECO:0007669"/>
    <property type="project" value="InterPro"/>
</dbReference>
<evidence type="ECO:0000313" key="2">
    <source>
        <dbReference type="EMBL" id="EAU63560.1"/>
    </source>
</evidence>
<comment type="caution">
    <text evidence="2">The sequence shown here is derived from an EMBL/GenBank/DDBJ whole genome shotgun (WGS) entry which is preliminary data.</text>
</comment>
<protein>
    <submittedName>
        <fullName evidence="2">Recombination protein RecR</fullName>
    </submittedName>
</protein>
<dbReference type="InterPro" id="IPR023627">
    <property type="entry name" value="Rcmb_RecR"/>
</dbReference>
<dbReference type="Pfam" id="PF21176">
    <property type="entry name" value="RecR_HhH"/>
    <property type="match status" value="1"/>
</dbReference>
<dbReference type="Gene3D" id="1.10.8.420">
    <property type="entry name" value="RecR Domain 1"/>
    <property type="match status" value="1"/>
</dbReference>
<reference evidence="2 3" key="1">
    <citation type="submission" date="2006-04" db="EMBL/GenBank/DDBJ databases">
        <authorList>
            <person name="Nierman W.C."/>
        </authorList>
    </citation>
    <scope>NUCLEOTIDE SEQUENCE [LARGE SCALE GENOMIC DNA]</scope>
    <source>
        <strain evidence="2 3">DW4/3-1</strain>
    </source>
</reference>